<feature type="transmembrane region" description="Helical" evidence="6">
    <location>
        <begin position="139"/>
        <end position="159"/>
    </location>
</feature>
<feature type="transmembrane region" description="Helical" evidence="6">
    <location>
        <begin position="339"/>
        <end position="366"/>
    </location>
</feature>
<proteinExistence type="predicted"/>
<dbReference type="PANTHER" id="PTHR42718">
    <property type="entry name" value="MAJOR FACILITATOR SUPERFAMILY MULTIDRUG TRANSPORTER MFSC"/>
    <property type="match status" value="1"/>
</dbReference>
<dbReference type="Gene3D" id="1.20.1250.20">
    <property type="entry name" value="MFS general substrate transporter like domains"/>
    <property type="match status" value="2"/>
</dbReference>
<dbReference type="InterPro" id="IPR020846">
    <property type="entry name" value="MFS_dom"/>
</dbReference>
<feature type="transmembrane region" description="Helical" evidence="6">
    <location>
        <begin position="200"/>
        <end position="220"/>
    </location>
</feature>
<feature type="region of interest" description="Disordered" evidence="5">
    <location>
        <begin position="504"/>
        <end position="527"/>
    </location>
</feature>
<feature type="transmembrane region" description="Helical" evidence="6">
    <location>
        <begin position="271"/>
        <end position="289"/>
    </location>
</feature>
<dbReference type="InterPro" id="IPR011701">
    <property type="entry name" value="MFS"/>
</dbReference>
<evidence type="ECO:0000259" key="7">
    <source>
        <dbReference type="PROSITE" id="PS50850"/>
    </source>
</evidence>
<keyword evidence="9" id="KW-1185">Reference proteome</keyword>
<evidence type="ECO:0000256" key="5">
    <source>
        <dbReference type="SAM" id="MobiDB-lite"/>
    </source>
</evidence>
<accession>A0A9W9K065</accession>
<dbReference type="GO" id="GO:0022857">
    <property type="term" value="F:transmembrane transporter activity"/>
    <property type="evidence" value="ECO:0007669"/>
    <property type="project" value="InterPro"/>
</dbReference>
<dbReference type="GO" id="GO:0016020">
    <property type="term" value="C:membrane"/>
    <property type="evidence" value="ECO:0007669"/>
    <property type="project" value="UniProtKB-SubCell"/>
</dbReference>
<feature type="transmembrane region" description="Helical" evidence="6">
    <location>
        <begin position="373"/>
        <end position="392"/>
    </location>
</feature>
<protein>
    <recommendedName>
        <fullName evidence="7">Major facilitator superfamily (MFS) profile domain-containing protein</fullName>
    </recommendedName>
</protein>
<reference evidence="8" key="1">
    <citation type="submission" date="2022-11" db="EMBL/GenBank/DDBJ databases">
        <authorList>
            <person name="Petersen C."/>
        </authorList>
    </citation>
    <scope>NUCLEOTIDE SEQUENCE</scope>
    <source>
        <strain evidence="8">IBT 30069</strain>
    </source>
</reference>
<dbReference type="PROSITE" id="PS50850">
    <property type="entry name" value="MFS"/>
    <property type="match status" value="1"/>
</dbReference>
<dbReference type="Proteomes" id="UP001149165">
    <property type="component" value="Unassembled WGS sequence"/>
</dbReference>
<feature type="domain" description="Major facilitator superfamily (MFS) profile" evidence="7">
    <location>
        <begin position="44"/>
        <end position="499"/>
    </location>
</feature>
<feature type="transmembrane region" description="Helical" evidence="6">
    <location>
        <begin position="240"/>
        <end position="259"/>
    </location>
</feature>
<keyword evidence="3 6" id="KW-1133">Transmembrane helix</keyword>
<evidence type="ECO:0000256" key="2">
    <source>
        <dbReference type="ARBA" id="ARBA00022692"/>
    </source>
</evidence>
<dbReference type="OrthoDB" id="2985014at2759"/>
<dbReference type="AlphaFoldDB" id="A0A9W9K065"/>
<evidence type="ECO:0000256" key="3">
    <source>
        <dbReference type="ARBA" id="ARBA00022989"/>
    </source>
</evidence>
<evidence type="ECO:0000256" key="4">
    <source>
        <dbReference type="ARBA" id="ARBA00023136"/>
    </source>
</evidence>
<evidence type="ECO:0000256" key="1">
    <source>
        <dbReference type="ARBA" id="ARBA00004141"/>
    </source>
</evidence>
<name>A0A9W9K065_9EURO</name>
<sequence>MEQPENNDVRDQEKGPDATLAENELANYAQRPACFNSTIQECLFVLTATMAIGQQSFFQGSIVGVTASIGADLNMNSAEITWINAGASLSSGAFLLTFGKLADMFGRKVLFVIGMGGFSISLVIAGFATNAIYLDVFSGILGLFAAAVVPPAVGALGAVYEKPSKRKNRAFACFSAGNPLGFVGGMIISGVASHESNWRASFWALAVVYAIFTALTIWTVPADTFARTPVSVEAFKKFDLLGTALIVVGFAFFSSSMSLAGDAPDGWKTGYVIALFIVGFFLLVVFIYWESIAKHPLMPLWVWKDRNFSLLMGIFCLGFMGFAAVTFWLSLYLQEVKHLSALAITARLMPMVVSGVTVNIICALVLHRISNKILTGIGALAYTAAFLILSFMKEDSIYWAYIFPALILVVVGADIQFNVTNMYVMSSLPSHQQSVAGGIFNTVSKLCNTLGLGIATSVEGAVAKQSTSVIRPYLSTYWFAAGATGISLLMVPFLTLGTQGGIPSDADQTKSGGQSNKETNEIRAIIESGPVAPGTETVLDTPVVEKAGVESGR</sequence>
<evidence type="ECO:0000313" key="9">
    <source>
        <dbReference type="Proteomes" id="UP001149165"/>
    </source>
</evidence>
<organism evidence="8 9">
    <name type="scientific">Penicillium angulare</name>
    <dbReference type="NCBI Taxonomy" id="116970"/>
    <lineage>
        <taxon>Eukaryota</taxon>
        <taxon>Fungi</taxon>
        <taxon>Dikarya</taxon>
        <taxon>Ascomycota</taxon>
        <taxon>Pezizomycotina</taxon>
        <taxon>Eurotiomycetes</taxon>
        <taxon>Eurotiomycetidae</taxon>
        <taxon>Eurotiales</taxon>
        <taxon>Aspergillaceae</taxon>
        <taxon>Penicillium</taxon>
    </lineage>
</organism>
<keyword evidence="4 6" id="KW-0472">Membrane</keyword>
<gene>
    <name evidence="8" type="ORF">N7456_011920</name>
</gene>
<feature type="transmembrane region" description="Helical" evidence="6">
    <location>
        <begin position="171"/>
        <end position="194"/>
    </location>
</feature>
<keyword evidence="2 6" id="KW-0812">Transmembrane</keyword>
<reference evidence="8" key="2">
    <citation type="journal article" date="2023" name="IMA Fungus">
        <title>Comparative genomic study of the Penicillium genus elucidates a diverse pangenome and 15 lateral gene transfer events.</title>
        <authorList>
            <person name="Petersen C."/>
            <person name="Sorensen T."/>
            <person name="Nielsen M.R."/>
            <person name="Sondergaard T.E."/>
            <person name="Sorensen J.L."/>
            <person name="Fitzpatrick D.A."/>
            <person name="Frisvad J.C."/>
            <person name="Nielsen K.L."/>
        </authorList>
    </citation>
    <scope>NUCLEOTIDE SEQUENCE</scope>
    <source>
        <strain evidence="8">IBT 30069</strain>
    </source>
</reference>
<evidence type="ECO:0000256" key="6">
    <source>
        <dbReference type="SAM" id="Phobius"/>
    </source>
</evidence>
<feature type="transmembrane region" description="Helical" evidence="6">
    <location>
        <begin position="474"/>
        <end position="494"/>
    </location>
</feature>
<feature type="transmembrane region" description="Helical" evidence="6">
    <location>
        <begin position="398"/>
        <end position="417"/>
    </location>
</feature>
<comment type="caution">
    <text evidence="8">The sequence shown here is derived from an EMBL/GenBank/DDBJ whole genome shotgun (WGS) entry which is preliminary data.</text>
</comment>
<dbReference type="InterPro" id="IPR036259">
    <property type="entry name" value="MFS_trans_sf"/>
</dbReference>
<dbReference type="Pfam" id="PF07690">
    <property type="entry name" value="MFS_1"/>
    <property type="match status" value="1"/>
</dbReference>
<dbReference type="SUPFAM" id="SSF103473">
    <property type="entry name" value="MFS general substrate transporter"/>
    <property type="match status" value="1"/>
</dbReference>
<dbReference type="PANTHER" id="PTHR42718:SF23">
    <property type="entry name" value="MAJOR FACILITATOR SUPERFAMILY (MFS) PROFILE DOMAIN-CONTAINING PROTEIN"/>
    <property type="match status" value="1"/>
</dbReference>
<feature type="transmembrane region" description="Helical" evidence="6">
    <location>
        <begin position="80"/>
        <end position="98"/>
    </location>
</feature>
<feature type="transmembrane region" description="Helical" evidence="6">
    <location>
        <begin position="310"/>
        <end position="333"/>
    </location>
</feature>
<dbReference type="EMBL" id="JAPQKH010000007">
    <property type="protein sequence ID" value="KAJ5088304.1"/>
    <property type="molecule type" value="Genomic_DNA"/>
</dbReference>
<feature type="transmembrane region" description="Helical" evidence="6">
    <location>
        <begin position="110"/>
        <end position="133"/>
    </location>
</feature>
<comment type="subcellular location">
    <subcellularLocation>
        <location evidence="1">Membrane</location>
        <topology evidence="1">Multi-pass membrane protein</topology>
    </subcellularLocation>
</comment>
<evidence type="ECO:0000313" key="8">
    <source>
        <dbReference type="EMBL" id="KAJ5088304.1"/>
    </source>
</evidence>